<evidence type="ECO:0000313" key="3">
    <source>
        <dbReference type="Proteomes" id="UP000596742"/>
    </source>
</evidence>
<keyword evidence="3" id="KW-1185">Reference proteome</keyword>
<dbReference type="PANTHER" id="PTHR36695:SF12">
    <property type="entry name" value="AGAP008648-PA"/>
    <property type="match status" value="1"/>
</dbReference>
<name>A0A8B6GAL3_MYTGA</name>
<protein>
    <recommendedName>
        <fullName evidence="1">Farnesoic acid O-methyl transferase domain-containing protein</fullName>
    </recommendedName>
</protein>
<organism evidence="2 3">
    <name type="scientific">Mytilus galloprovincialis</name>
    <name type="common">Mediterranean mussel</name>
    <dbReference type="NCBI Taxonomy" id="29158"/>
    <lineage>
        <taxon>Eukaryota</taxon>
        <taxon>Metazoa</taxon>
        <taxon>Spiralia</taxon>
        <taxon>Lophotrochozoa</taxon>
        <taxon>Mollusca</taxon>
        <taxon>Bivalvia</taxon>
        <taxon>Autobranchia</taxon>
        <taxon>Pteriomorphia</taxon>
        <taxon>Mytilida</taxon>
        <taxon>Mytiloidea</taxon>
        <taxon>Mytilidae</taxon>
        <taxon>Mytilinae</taxon>
        <taxon>Mytilus</taxon>
    </lineage>
</organism>
<evidence type="ECO:0000259" key="1">
    <source>
        <dbReference type="Pfam" id="PF12248"/>
    </source>
</evidence>
<proteinExistence type="predicted"/>
<accession>A0A8B6GAL3</accession>
<dbReference type="Proteomes" id="UP000596742">
    <property type="component" value="Unassembled WGS sequence"/>
</dbReference>
<gene>
    <name evidence="2" type="ORF">MGAL_10B085892</name>
</gene>
<dbReference type="Pfam" id="PF12248">
    <property type="entry name" value="Methyltransf_FA"/>
    <property type="match status" value="1"/>
</dbReference>
<dbReference type="PANTHER" id="PTHR36695">
    <property type="entry name" value="AGAP008648-PA"/>
    <property type="match status" value="1"/>
</dbReference>
<dbReference type="EMBL" id="UYJE01008115">
    <property type="protein sequence ID" value="VDI61232.1"/>
    <property type="molecule type" value="Genomic_DNA"/>
</dbReference>
<dbReference type="OrthoDB" id="6044186at2759"/>
<dbReference type="InterPro" id="IPR022041">
    <property type="entry name" value="Methyltransf_FA"/>
</dbReference>
<evidence type="ECO:0000313" key="2">
    <source>
        <dbReference type="EMBL" id="VDI61232.1"/>
    </source>
</evidence>
<dbReference type="AlphaFoldDB" id="A0A8B6GAL3"/>
<comment type="caution">
    <text evidence="2">The sequence shown here is derived from an EMBL/GenBank/DDBJ whole genome shotgun (WGS) entry which is preliminary data.</text>
</comment>
<reference evidence="2" key="1">
    <citation type="submission" date="2018-11" db="EMBL/GenBank/DDBJ databases">
        <authorList>
            <person name="Alioto T."/>
            <person name="Alioto T."/>
        </authorList>
    </citation>
    <scope>NUCLEOTIDE SEQUENCE</scope>
</reference>
<feature type="domain" description="Farnesoic acid O-methyl transferase" evidence="1">
    <location>
        <begin position="81"/>
        <end position="212"/>
    </location>
</feature>
<sequence>MQYGLIAEKELPLTCTTMNTVGLLECAMLCAIKSSYGCEASEIRRELECCLFSSDKMARKENGVSSLIKCGGPLQFFTRNDYEYLPLFDAGLSFVENSSIVFEVKTCRGAHIALMTEKTDTGPLYEVVIGGEKNTKMIMRRGKFSSQVLSEWAPSLVDCYSYNAFKIQIDDGHIAVKHMESNKVYNWTDPNPLNVSYIAIASWWNATGEWKFNV</sequence>